<dbReference type="RefSeq" id="YP_009212642.1">
    <property type="nucleotide sequence ID" value="NC_028945.1"/>
</dbReference>
<dbReference type="EMBL" id="KR052482">
    <property type="protein sequence ID" value="AKF13665.1"/>
    <property type="molecule type" value="Genomic_DNA"/>
</dbReference>
<evidence type="ECO:0000313" key="2">
    <source>
        <dbReference type="Proteomes" id="UP000202958"/>
    </source>
</evidence>
<gene>
    <name evidence="1" type="ORF">PHIN3_402</name>
</gene>
<evidence type="ECO:0000313" key="1">
    <source>
        <dbReference type="EMBL" id="AKF13665.1"/>
    </source>
</evidence>
<name>A0A0F6WCW4_9CAUD</name>
<dbReference type="InterPro" id="IPR052194">
    <property type="entry name" value="MESH1"/>
</dbReference>
<organism evidence="1 2">
    <name type="scientific">Sinorhizobium phage phiN3</name>
    <dbReference type="NCBI Taxonomy" id="1647405"/>
    <lineage>
        <taxon>Viruses</taxon>
        <taxon>Duplodnaviria</taxon>
        <taxon>Heunggongvirae</taxon>
        <taxon>Uroviricota</taxon>
        <taxon>Caudoviricetes</taxon>
        <taxon>Emdodecavirus</taxon>
        <taxon>Emdodecavirus N3</taxon>
    </lineage>
</organism>
<accession>A0A0F6WCW4</accession>
<protein>
    <submittedName>
        <fullName evidence="1">Putative metal-dependent phosphohydrolase</fullName>
    </submittedName>
</protein>
<dbReference type="Proteomes" id="UP000202958">
    <property type="component" value="Segment"/>
</dbReference>
<reference evidence="1 2" key="1">
    <citation type="submission" date="2015-04" db="EMBL/GenBank/DDBJ databases">
        <authorList>
            <person name="Hodson T.S."/>
            <person name="Hyde J.R."/>
            <person name="Schouten J.T."/>
            <person name="Crockett J.T."/>
            <person name="Smith T.A."/>
            <person name="Merrill B.D."/>
            <person name="Crook M.B."/>
            <person name="Griffitts J.S."/>
            <person name="Burnett S.H."/>
            <person name="Grose J.H."/>
            <person name="Breakwell D.P."/>
        </authorList>
    </citation>
    <scope>NUCLEOTIDE SEQUENCE [LARGE SCALE GENOMIC DNA]</scope>
</reference>
<sequence>MQQMLNSALLVAAVAHDGQFDKAGKPYLTHVLRVFQNLESDDEELNCIGVLHDVIEDTNTTYAQLREVGMSERVINAVKLLTKVRGQTADEYLDGILTSVDAMLVKLADLTDNMDLRRLKGVTDKDMKRMNKYVFMYHAIDNELKAQGVYQRWEADE</sequence>
<dbReference type="PANTHER" id="PTHR46246">
    <property type="entry name" value="GUANOSINE-3',5'-BIS(DIPHOSPHATE) 3'-PYROPHOSPHOHYDROLASE MESH1"/>
    <property type="match status" value="1"/>
</dbReference>
<dbReference type="Gene3D" id="1.10.3210.10">
    <property type="entry name" value="Hypothetical protein af1432"/>
    <property type="match status" value="1"/>
</dbReference>
<keyword evidence="1" id="KW-0378">Hydrolase</keyword>
<dbReference type="PANTHER" id="PTHR46246:SF1">
    <property type="entry name" value="GUANOSINE-3',5'-BIS(DIPHOSPHATE) 3'-PYROPHOSPHOHYDROLASE MESH1"/>
    <property type="match status" value="1"/>
</dbReference>
<dbReference type="KEGG" id="vg:26639137"/>
<proteinExistence type="predicted"/>
<dbReference type="SUPFAM" id="SSF109604">
    <property type="entry name" value="HD-domain/PDEase-like"/>
    <property type="match status" value="1"/>
</dbReference>
<keyword evidence="2" id="KW-1185">Reference proteome</keyword>
<dbReference type="GeneID" id="26639137"/>
<dbReference type="GO" id="GO:0008893">
    <property type="term" value="F:guanosine-3',5'-bis(diphosphate) 3'-diphosphatase activity"/>
    <property type="evidence" value="ECO:0007669"/>
    <property type="project" value="TreeGrafter"/>
</dbReference>
<dbReference type="OrthoDB" id="27601at10239"/>